<name>A0A8S9RIQ3_BRACR</name>
<dbReference type="Proteomes" id="UP000712600">
    <property type="component" value="Unassembled WGS sequence"/>
</dbReference>
<evidence type="ECO:0000313" key="1">
    <source>
        <dbReference type="EMBL" id="KAF3572783.1"/>
    </source>
</evidence>
<dbReference type="AlphaFoldDB" id="A0A8S9RIQ3"/>
<organism evidence="1 2">
    <name type="scientific">Brassica cretica</name>
    <name type="common">Mustard</name>
    <dbReference type="NCBI Taxonomy" id="69181"/>
    <lineage>
        <taxon>Eukaryota</taxon>
        <taxon>Viridiplantae</taxon>
        <taxon>Streptophyta</taxon>
        <taxon>Embryophyta</taxon>
        <taxon>Tracheophyta</taxon>
        <taxon>Spermatophyta</taxon>
        <taxon>Magnoliopsida</taxon>
        <taxon>eudicotyledons</taxon>
        <taxon>Gunneridae</taxon>
        <taxon>Pentapetalae</taxon>
        <taxon>rosids</taxon>
        <taxon>malvids</taxon>
        <taxon>Brassicales</taxon>
        <taxon>Brassicaceae</taxon>
        <taxon>Brassiceae</taxon>
        <taxon>Brassica</taxon>
    </lineage>
</organism>
<proteinExistence type="predicted"/>
<reference evidence="1" key="1">
    <citation type="submission" date="2019-12" db="EMBL/GenBank/DDBJ databases">
        <title>Genome sequencing and annotation of Brassica cretica.</title>
        <authorList>
            <person name="Studholme D.J."/>
            <person name="Sarris P."/>
        </authorList>
    </citation>
    <scope>NUCLEOTIDE SEQUENCE</scope>
    <source>
        <strain evidence="1">PFS-109/04</strain>
        <tissue evidence="1">Leaf</tissue>
    </source>
</reference>
<feature type="non-terminal residue" evidence="1">
    <location>
        <position position="1"/>
    </location>
</feature>
<dbReference type="EMBL" id="QGKX02000095">
    <property type="protein sequence ID" value="KAF3572783.1"/>
    <property type="molecule type" value="Genomic_DNA"/>
</dbReference>
<protein>
    <submittedName>
        <fullName evidence="1">Uncharacterized protein</fullName>
    </submittedName>
</protein>
<evidence type="ECO:0000313" key="2">
    <source>
        <dbReference type="Proteomes" id="UP000712600"/>
    </source>
</evidence>
<sequence>NDRVIEVESKPQADGEWSTGFCDCFSDCSNCKLFFPIFNKSKTMRTIAKLFSTIYMYDPDIVSRIYRFIRWHGNVERQNGGVAMGAPVVQGGMMR</sequence>
<gene>
    <name evidence="1" type="ORF">F2Q69_00063346</name>
</gene>
<accession>A0A8S9RIQ3</accession>
<comment type="caution">
    <text evidence="1">The sequence shown here is derived from an EMBL/GenBank/DDBJ whole genome shotgun (WGS) entry which is preliminary data.</text>
</comment>